<proteinExistence type="predicted"/>
<keyword evidence="1" id="KW-1133">Transmembrane helix</keyword>
<dbReference type="Proteomes" id="UP000294743">
    <property type="component" value="Unassembled WGS sequence"/>
</dbReference>
<evidence type="ECO:0000256" key="1">
    <source>
        <dbReference type="SAM" id="Phobius"/>
    </source>
</evidence>
<protein>
    <recommendedName>
        <fullName evidence="4">Zn-finger containing protein</fullName>
    </recommendedName>
</protein>
<dbReference type="CDD" id="cd20335">
    <property type="entry name" value="BRcat_RBR"/>
    <property type="match status" value="1"/>
</dbReference>
<feature type="transmembrane region" description="Helical" evidence="1">
    <location>
        <begin position="21"/>
        <end position="39"/>
    </location>
</feature>
<dbReference type="OrthoDB" id="3174166at2"/>
<comment type="caution">
    <text evidence="2">The sequence shown here is derived from an EMBL/GenBank/DDBJ whole genome shotgun (WGS) entry which is preliminary data.</text>
</comment>
<organism evidence="2 3">
    <name type="scientific">Breznakia blatticola</name>
    <dbReference type="NCBI Taxonomy" id="1754012"/>
    <lineage>
        <taxon>Bacteria</taxon>
        <taxon>Bacillati</taxon>
        <taxon>Bacillota</taxon>
        <taxon>Erysipelotrichia</taxon>
        <taxon>Erysipelotrichales</taxon>
        <taxon>Erysipelotrichaceae</taxon>
        <taxon>Breznakia</taxon>
    </lineage>
</organism>
<evidence type="ECO:0008006" key="4">
    <source>
        <dbReference type="Google" id="ProtNLM"/>
    </source>
</evidence>
<accession>A0A4R8A2M5</accession>
<sequence>MNKLKYKLYQFMQGRYGNDQLNTFLLAFAVVFNIVMALFVGSNWITATITWIPLIIFWFRFFSRKVYRRRIENNKFLGMWYKIRAPFRRTKRRFEDKSHKYYKCPKCKQVVRVPSGKGKIEITCPKCKTKFSKRT</sequence>
<keyword evidence="1" id="KW-0472">Membrane</keyword>
<keyword evidence="3" id="KW-1185">Reference proteome</keyword>
<dbReference type="RefSeq" id="WP_134168671.1">
    <property type="nucleotide sequence ID" value="NZ_SODD01000008.1"/>
</dbReference>
<reference evidence="2 3" key="1">
    <citation type="submission" date="2019-03" db="EMBL/GenBank/DDBJ databases">
        <title>Genomic Encyclopedia of Type Strains, Phase IV (KMG-IV): sequencing the most valuable type-strain genomes for metagenomic binning, comparative biology and taxonomic classification.</title>
        <authorList>
            <person name="Goeker M."/>
        </authorList>
    </citation>
    <scope>NUCLEOTIDE SEQUENCE [LARGE SCALE GENOMIC DNA]</scope>
    <source>
        <strain evidence="2 3">DSM 28867</strain>
    </source>
</reference>
<gene>
    <name evidence="2" type="ORF">EDD63_10857</name>
</gene>
<evidence type="ECO:0000313" key="2">
    <source>
        <dbReference type="EMBL" id="TDW24702.1"/>
    </source>
</evidence>
<keyword evidence="1" id="KW-0812">Transmembrane</keyword>
<feature type="transmembrane region" description="Helical" evidence="1">
    <location>
        <begin position="45"/>
        <end position="62"/>
    </location>
</feature>
<dbReference type="EMBL" id="SODD01000008">
    <property type="protein sequence ID" value="TDW24702.1"/>
    <property type="molecule type" value="Genomic_DNA"/>
</dbReference>
<name>A0A4R8A2M5_9FIRM</name>
<evidence type="ECO:0000313" key="3">
    <source>
        <dbReference type="Proteomes" id="UP000294743"/>
    </source>
</evidence>
<dbReference type="AlphaFoldDB" id="A0A4R8A2M5"/>